<name>S0L868_9ENTE</name>
<evidence type="ECO:0000256" key="1">
    <source>
        <dbReference type="SAM" id="Phobius"/>
    </source>
</evidence>
<protein>
    <submittedName>
        <fullName evidence="2">Uncharacterized protein</fullName>
    </submittedName>
</protein>
<proteinExistence type="predicted"/>
<dbReference type="AlphaFoldDB" id="S0L868"/>
<feature type="transmembrane region" description="Helical" evidence="1">
    <location>
        <begin position="7"/>
        <end position="40"/>
    </location>
</feature>
<dbReference type="RefSeq" id="WP_016185522.1">
    <property type="nucleotide sequence ID" value="NZ_ASWO01000005.1"/>
</dbReference>
<dbReference type="STRING" id="1140003.OMY_01070"/>
<keyword evidence="1" id="KW-1133">Transmembrane helix</keyword>
<keyword evidence="1" id="KW-0472">Membrane</keyword>
<dbReference type="PATRIC" id="fig|1140003.3.peg.1028"/>
<evidence type="ECO:0000313" key="3">
    <source>
        <dbReference type="Proteomes" id="UP000015961"/>
    </source>
</evidence>
<keyword evidence="1" id="KW-0812">Transmembrane</keyword>
<sequence>MEAIRRYGFILVVLLVGMLLGRAGTLISFLIFCPLGIMWLVAWDDKRYRLHYQKKNARFSSYTKRSE</sequence>
<accession>S0L868</accession>
<evidence type="ECO:0000313" key="2">
    <source>
        <dbReference type="EMBL" id="EOT83883.1"/>
    </source>
</evidence>
<gene>
    <name evidence="2" type="ORF">I573_01608</name>
</gene>
<dbReference type="Proteomes" id="UP000015961">
    <property type="component" value="Unassembled WGS sequence"/>
</dbReference>
<comment type="caution">
    <text evidence="2">The sequence shown here is derived from an EMBL/GenBank/DDBJ whole genome shotgun (WGS) entry which is preliminary data.</text>
</comment>
<dbReference type="EMBL" id="ASWO01000005">
    <property type="protein sequence ID" value="EOT83883.1"/>
    <property type="molecule type" value="Genomic_DNA"/>
</dbReference>
<dbReference type="OrthoDB" id="2200141at2"/>
<organism evidence="2 3">
    <name type="scientific">Enterococcus sulfureus ATCC 49903</name>
    <dbReference type="NCBI Taxonomy" id="1140003"/>
    <lineage>
        <taxon>Bacteria</taxon>
        <taxon>Bacillati</taxon>
        <taxon>Bacillota</taxon>
        <taxon>Bacilli</taxon>
        <taxon>Lactobacillales</taxon>
        <taxon>Enterococcaceae</taxon>
        <taxon>Enterococcus</taxon>
    </lineage>
</organism>
<reference evidence="2 3" key="1">
    <citation type="submission" date="2013-03" db="EMBL/GenBank/DDBJ databases">
        <title>The Genome Sequence of Enterococcus sulfureus ATCC_49903 (PacBio/Illumina hybrid assembly).</title>
        <authorList>
            <consortium name="The Broad Institute Genomics Platform"/>
            <consortium name="The Broad Institute Genome Sequencing Center for Infectious Disease"/>
            <person name="Earl A."/>
            <person name="Russ C."/>
            <person name="Gilmore M."/>
            <person name="Surin D."/>
            <person name="Walker B."/>
            <person name="Young S."/>
            <person name="Zeng Q."/>
            <person name="Gargeya S."/>
            <person name="Fitzgerald M."/>
            <person name="Haas B."/>
            <person name="Abouelleil A."/>
            <person name="Allen A.W."/>
            <person name="Alvarado L."/>
            <person name="Arachchi H.M."/>
            <person name="Berlin A.M."/>
            <person name="Chapman S.B."/>
            <person name="Gainer-Dewar J."/>
            <person name="Goldberg J."/>
            <person name="Griggs A."/>
            <person name="Gujja S."/>
            <person name="Hansen M."/>
            <person name="Howarth C."/>
            <person name="Imamovic A."/>
            <person name="Ireland A."/>
            <person name="Larimer J."/>
            <person name="McCowan C."/>
            <person name="Murphy C."/>
            <person name="Pearson M."/>
            <person name="Poon T.W."/>
            <person name="Priest M."/>
            <person name="Roberts A."/>
            <person name="Saif S."/>
            <person name="Shea T."/>
            <person name="Sisk P."/>
            <person name="Sykes S."/>
            <person name="Wortman J."/>
            <person name="Nusbaum C."/>
            <person name="Birren B."/>
        </authorList>
    </citation>
    <scope>NUCLEOTIDE SEQUENCE [LARGE SCALE GENOMIC DNA]</scope>
    <source>
        <strain evidence="2 3">ATCC 49903</strain>
    </source>
</reference>
<keyword evidence="3" id="KW-1185">Reference proteome</keyword>